<dbReference type="Proteomes" id="UP000054558">
    <property type="component" value="Unassembled WGS sequence"/>
</dbReference>
<accession>A0A1Y1I3L8</accession>
<reference evidence="2 3" key="1">
    <citation type="journal article" date="2014" name="Nat. Commun.">
        <title>Klebsormidium flaccidum genome reveals primary factors for plant terrestrial adaptation.</title>
        <authorList>
            <person name="Hori K."/>
            <person name="Maruyama F."/>
            <person name="Fujisawa T."/>
            <person name="Togashi T."/>
            <person name="Yamamoto N."/>
            <person name="Seo M."/>
            <person name="Sato S."/>
            <person name="Yamada T."/>
            <person name="Mori H."/>
            <person name="Tajima N."/>
            <person name="Moriyama T."/>
            <person name="Ikeuchi M."/>
            <person name="Watanabe M."/>
            <person name="Wada H."/>
            <person name="Kobayashi K."/>
            <person name="Saito M."/>
            <person name="Masuda T."/>
            <person name="Sasaki-Sekimoto Y."/>
            <person name="Mashiguchi K."/>
            <person name="Awai K."/>
            <person name="Shimojima M."/>
            <person name="Masuda S."/>
            <person name="Iwai M."/>
            <person name="Nobusawa T."/>
            <person name="Narise T."/>
            <person name="Kondo S."/>
            <person name="Saito H."/>
            <person name="Sato R."/>
            <person name="Murakawa M."/>
            <person name="Ihara Y."/>
            <person name="Oshima-Yamada Y."/>
            <person name="Ohtaka K."/>
            <person name="Satoh M."/>
            <person name="Sonobe K."/>
            <person name="Ishii M."/>
            <person name="Ohtani R."/>
            <person name="Kanamori-Sato M."/>
            <person name="Honoki R."/>
            <person name="Miyazaki D."/>
            <person name="Mochizuki H."/>
            <person name="Umetsu J."/>
            <person name="Higashi K."/>
            <person name="Shibata D."/>
            <person name="Kamiya Y."/>
            <person name="Sato N."/>
            <person name="Nakamura Y."/>
            <person name="Tabata S."/>
            <person name="Ida S."/>
            <person name="Kurokawa K."/>
            <person name="Ohta H."/>
        </authorList>
    </citation>
    <scope>NUCLEOTIDE SEQUENCE [LARGE SCALE GENOMIC DNA]</scope>
    <source>
        <strain evidence="2 3">NIES-2285</strain>
    </source>
</reference>
<name>A0A1Y1I3L8_KLENI</name>
<evidence type="ECO:0000313" key="2">
    <source>
        <dbReference type="EMBL" id="GAQ85083.1"/>
    </source>
</evidence>
<sequence>MYETTMIEAYDSLVTGNGYNQAEGGQGFTPETFRLKALPKSPWKTKGEQKRVEDGDLPKNIHFHKTVWGEGYHATGRKDGKAYSRYYMSIHETIESKLERAKAWLEYFEREGVPPEEEPAKPPTIPAKRQRGEDAELPRGISSVHNNRKKGIEEGYTVNFYHKAQRYTRQFVSARLTMEDKLDLAKEWLEKRSTETHKDPHSALHNAIDASITGLHALRRHAKGEMKRRLDATFRDILSYYLAMGPYPEELGL</sequence>
<gene>
    <name evidence="2" type="ORF">KFL_002190350</name>
</gene>
<protein>
    <submittedName>
        <fullName evidence="2">Uncharacterized protein</fullName>
    </submittedName>
</protein>
<organism evidence="2 3">
    <name type="scientific">Klebsormidium nitens</name>
    <name type="common">Green alga</name>
    <name type="synonym">Ulothrix nitens</name>
    <dbReference type="NCBI Taxonomy" id="105231"/>
    <lineage>
        <taxon>Eukaryota</taxon>
        <taxon>Viridiplantae</taxon>
        <taxon>Streptophyta</taxon>
        <taxon>Klebsormidiophyceae</taxon>
        <taxon>Klebsormidiales</taxon>
        <taxon>Klebsormidiaceae</taxon>
        <taxon>Klebsormidium</taxon>
    </lineage>
</organism>
<feature type="region of interest" description="Disordered" evidence="1">
    <location>
        <begin position="113"/>
        <end position="136"/>
    </location>
</feature>
<dbReference type="AlphaFoldDB" id="A0A1Y1I3L8"/>
<keyword evidence="3" id="KW-1185">Reference proteome</keyword>
<evidence type="ECO:0000313" key="3">
    <source>
        <dbReference type="Proteomes" id="UP000054558"/>
    </source>
</evidence>
<evidence type="ECO:0000256" key="1">
    <source>
        <dbReference type="SAM" id="MobiDB-lite"/>
    </source>
</evidence>
<dbReference type="EMBL" id="DF237168">
    <property type="protein sequence ID" value="GAQ85083.1"/>
    <property type="molecule type" value="Genomic_DNA"/>
</dbReference>
<proteinExistence type="predicted"/>